<evidence type="ECO:0000313" key="2">
    <source>
        <dbReference type="EMBL" id="GFS54746.1"/>
    </source>
</evidence>
<evidence type="ECO:0000313" key="3">
    <source>
        <dbReference type="Proteomes" id="UP000886998"/>
    </source>
</evidence>
<feature type="region of interest" description="Disordered" evidence="1">
    <location>
        <begin position="1294"/>
        <end position="1315"/>
    </location>
</feature>
<feature type="compositionally biased region" description="Polar residues" evidence="1">
    <location>
        <begin position="969"/>
        <end position="978"/>
    </location>
</feature>
<feature type="compositionally biased region" description="Polar residues" evidence="1">
    <location>
        <begin position="441"/>
        <end position="450"/>
    </location>
</feature>
<organism evidence="2 3">
    <name type="scientific">Trichonephila inaurata madagascariensis</name>
    <dbReference type="NCBI Taxonomy" id="2747483"/>
    <lineage>
        <taxon>Eukaryota</taxon>
        <taxon>Metazoa</taxon>
        <taxon>Ecdysozoa</taxon>
        <taxon>Arthropoda</taxon>
        <taxon>Chelicerata</taxon>
        <taxon>Arachnida</taxon>
        <taxon>Araneae</taxon>
        <taxon>Araneomorphae</taxon>
        <taxon>Entelegynae</taxon>
        <taxon>Araneoidea</taxon>
        <taxon>Nephilidae</taxon>
        <taxon>Trichonephila</taxon>
        <taxon>Trichonephila inaurata</taxon>
    </lineage>
</organism>
<dbReference type="Proteomes" id="UP000886998">
    <property type="component" value="Unassembled WGS sequence"/>
</dbReference>
<feature type="region of interest" description="Disordered" evidence="1">
    <location>
        <begin position="967"/>
        <end position="993"/>
    </location>
</feature>
<feature type="region of interest" description="Disordered" evidence="1">
    <location>
        <begin position="905"/>
        <end position="954"/>
    </location>
</feature>
<gene>
    <name evidence="2" type="primary">AVEN_49448_1</name>
    <name evidence="2" type="ORF">TNIN_484281</name>
</gene>
<keyword evidence="3" id="KW-1185">Reference proteome</keyword>
<comment type="caution">
    <text evidence="2">The sequence shown here is derived from an EMBL/GenBank/DDBJ whole genome shotgun (WGS) entry which is preliminary data.</text>
</comment>
<feature type="region of interest" description="Disordered" evidence="1">
    <location>
        <begin position="57"/>
        <end position="77"/>
    </location>
</feature>
<evidence type="ECO:0000256" key="1">
    <source>
        <dbReference type="SAM" id="MobiDB-lite"/>
    </source>
</evidence>
<feature type="compositionally biased region" description="Polar residues" evidence="1">
    <location>
        <begin position="938"/>
        <end position="953"/>
    </location>
</feature>
<accession>A0A8X6IPE8</accession>
<feature type="region of interest" description="Disordered" evidence="1">
    <location>
        <begin position="441"/>
        <end position="527"/>
    </location>
</feature>
<name>A0A8X6IPE8_9ARAC</name>
<protein>
    <submittedName>
        <fullName evidence="2">Uncharacterized protein</fullName>
    </submittedName>
</protein>
<feature type="region of interest" description="Disordered" evidence="1">
    <location>
        <begin position="650"/>
        <end position="674"/>
    </location>
</feature>
<feature type="compositionally biased region" description="Basic and acidic residues" evidence="1">
    <location>
        <begin position="1301"/>
        <end position="1310"/>
    </location>
</feature>
<proteinExistence type="predicted"/>
<reference evidence="2" key="1">
    <citation type="submission" date="2020-08" db="EMBL/GenBank/DDBJ databases">
        <title>Multicomponent nature underlies the extraordinary mechanical properties of spider dragline silk.</title>
        <authorList>
            <person name="Kono N."/>
            <person name="Nakamura H."/>
            <person name="Mori M."/>
            <person name="Yoshida Y."/>
            <person name="Ohtoshi R."/>
            <person name="Malay A.D."/>
            <person name="Moran D.A.P."/>
            <person name="Tomita M."/>
            <person name="Numata K."/>
            <person name="Arakawa K."/>
        </authorList>
    </citation>
    <scope>NUCLEOTIDE SEQUENCE</scope>
</reference>
<sequence>MLDNVAVRSIAKHRNKLMSLVESTKKRKKKKQKTWAVPPSNIEHLVFKKIPPSPIDPGPNLNFCDETPTQGEDQEEEESCDELEIFKNNCFWVDADLIVFNDSGRMLLCVAGGSGAEFRRDRPQAGSRCSSQSFLVKNNANQQVMVEERCSMTSSTASADYVAARATLSLHLRSNKTPEKSHTCSKESSVAYRSRVIVVSGEDSVFSSEACSTTTTFKSNVVNGKRDTNTILVRYKPSKPVTVDSDDELRFEFCSKNDCVSSPSTISSENSSVKEKTSISAWAQIMELEGYRSPAIGLDNCPSKHVSSVIESDSLSNFSSLSCESYRSEFSSADRSLCSGYTSKHLEGSCCSDNQINNFVEEGRFRKHNIVSIASKCDTGSLPSSRLSDLTQFSSDVSHSSNNKSMKDFILDQDVCNPVQTVSLKPKGPVQNRYSDVFSKNTSFTESGSGVNHADSPSKFKSPMFRSESSRVSKVAPIERNKNRRKTLPDGNSFLNSSNPSSNNHNTNGKNQSPEHDPNASWGRYNSRAMRDSVRKVAEKYAETVYMRRLTRSQLDSLPETKGVQLTRFVAPLNETDNTHLSKQTLRLQNRLYHPKRASSTSHLHEIPHENEPASHSRLHIIMPASIEHDHSNDLKRNFLPYESKDSRLYNKSEDENNVISNEDDKDSIFSNDDPKSIHGSDVQFENTSSSCLDKDEILIKDLVPNDNISKERKIRSVFSYPKRYQTAYSTNIYPKNFSSIECKISSIEAKHPVHLSVHMEEIKSKLCSDCAQSAELGPPRKQSACRAKHEFSDACPHKGIMISKVSLLKRAPLVINDGEVSPSLYLRPLPLKKDEDSKFGNGPRKCTMLTAREMAELVHGKGNTDPKLSQVGVTSKVSSWIQKQKDKRKPVFFIGDTPSFFIKNSSESNSEANSKTTNHKSRRSSSLSSVREGEVSKNCNGCTGVKSSSNSEEVFLKPNEHKGLFIKRTSSSCSNRGSTRRKERQGSPAPEEREFIKVSNCHQNQVDRCVASWNSRNQNNTKNCSHKPLLSNKSDKKDIAQYLDFQQREKIPESEVTTPQLGGASFFRKNVDSSSPNKPLRAEKSIQNSKILDIENNELICEGTSLLGSQGSRHSYSVVTTCNTELSDLTRPERSAVSKKLLNFKQITRALSLHSLKKKTKELPICSNTTTHLEAPSVISLSKWTRGSKRKIENMKYGSLRKSISYCELTARGAKVSGQLDCPLNRKMSGYKPSKHSSSLRRSVSLYWQFPLHQNQEYAVENPKNDLLAQICFSRLYRRNTMMPFLREIRSKRQTTSEHLNNRESRSDYKQPASQHNSLAALPVFHVNSYAMTRRCGWTSSAILNMSFPTCAIVSRILESYSFHLSRVVMKKNTRFSRKFCWVLLVEVFVGSGYG</sequence>
<dbReference type="OrthoDB" id="6430174at2759"/>
<feature type="compositionally biased region" description="Low complexity" evidence="1">
    <location>
        <begin position="492"/>
        <end position="512"/>
    </location>
</feature>
<feature type="compositionally biased region" description="Low complexity" evidence="1">
    <location>
        <begin position="905"/>
        <end position="917"/>
    </location>
</feature>
<dbReference type="EMBL" id="BMAV01026949">
    <property type="protein sequence ID" value="GFS54746.1"/>
    <property type="molecule type" value="Genomic_DNA"/>
</dbReference>